<keyword evidence="8 10" id="KW-0472">Membrane</keyword>
<comment type="caution">
    <text evidence="11">The sequence shown here is derived from an EMBL/GenBank/DDBJ whole genome shotgun (WGS) entry which is preliminary data.</text>
</comment>
<reference evidence="11" key="2">
    <citation type="journal article" date="2021" name="PeerJ">
        <title>Extensive microbial diversity within the chicken gut microbiome revealed by metagenomics and culture.</title>
        <authorList>
            <person name="Gilroy R."/>
            <person name="Ravi A."/>
            <person name="Getino M."/>
            <person name="Pursley I."/>
            <person name="Horton D.L."/>
            <person name="Alikhan N.F."/>
            <person name="Baker D."/>
            <person name="Gharbi K."/>
            <person name="Hall N."/>
            <person name="Watson M."/>
            <person name="Adriaenssens E.M."/>
            <person name="Foster-Nyarko E."/>
            <person name="Jarju S."/>
            <person name="Secka A."/>
            <person name="Antonio M."/>
            <person name="Oren A."/>
            <person name="Chaudhuri R.R."/>
            <person name="La Ragione R."/>
            <person name="Hildebrand F."/>
            <person name="Pallen M.J."/>
        </authorList>
    </citation>
    <scope>NUCLEOTIDE SEQUENCE</scope>
    <source>
        <strain evidence="11">7293</strain>
    </source>
</reference>
<dbReference type="GO" id="GO:0006811">
    <property type="term" value="P:monoatomic ion transport"/>
    <property type="evidence" value="ECO:0007669"/>
    <property type="project" value="UniProtKB-KW"/>
</dbReference>
<name>A0A9D9E0U8_9SPIO</name>
<dbReference type="InterPro" id="IPR048279">
    <property type="entry name" value="MdtK-like"/>
</dbReference>
<feature type="transmembrane region" description="Helical" evidence="10">
    <location>
        <begin position="27"/>
        <end position="47"/>
    </location>
</feature>
<evidence type="ECO:0000256" key="6">
    <source>
        <dbReference type="ARBA" id="ARBA00022989"/>
    </source>
</evidence>
<keyword evidence="5 10" id="KW-0812">Transmembrane</keyword>
<dbReference type="CDD" id="cd13137">
    <property type="entry name" value="MATE_NorM_like"/>
    <property type="match status" value="1"/>
</dbReference>
<dbReference type="Pfam" id="PF01554">
    <property type="entry name" value="MatE"/>
    <property type="match status" value="2"/>
</dbReference>
<dbReference type="NCBIfam" id="TIGR00797">
    <property type="entry name" value="matE"/>
    <property type="match status" value="1"/>
</dbReference>
<feature type="transmembrane region" description="Helical" evidence="10">
    <location>
        <begin position="319"/>
        <end position="343"/>
    </location>
</feature>
<gene>
    <name evidence="11" type="ORF">IAA97_06530</name>
</gene>
<evidence type="ECO:0000256" key="10">
    <source>
        <dbReference type="SAM" id="Phobius"/>
    </source>
</evidence>
<feature type="transmembrane region" description="Helical" evidence="10">
    <location>
        <begin position="103"/>
        <end position="123"/>
    </location>
</feature>
<feature type="transmembrane region" description="Helical" evidence="10">
    <location>
        <begin position="135"/>
        <end position="156"/>
    </location>
</feature>
<feature type="transmembrane region" description="Helical" evidence="10">
    <location>
        <begin position="355"/>
        <end position="374"/>
    </location>
</feature>
<evidence type="ECO:0000256" key="5">
    <source>
        <dbReference type="ARBA" id="ARBA00022692"/>
    </source>
</evidence>
<dbReference type="GO" id="GO:0015297">
    <property type="term" value="F:antiporter activity"/>
    <property type="evidence" value="ECO:0007669"/>
    <property type="project" value="UniProtKB-KW"/>
</dbReference>
<evidence type="ECO:0000256" key="4">
    <source>
        <dbReference type="ARBA" id="ARBA00022475"/>
    </source>
</evidence>
<evidence type="ECO:0000256" key="3">
    <source>
        <dbReference type="ARBA" id="ARBA00022449"/>
    </source>
</evidence>
<keyword evidence="2" id="KW-0813">Transport</keyword>
<dbReference type="Proteomes" id="UP000823615">
    <property type="component" value="Unassembled WGS sequence"/>
</dbReference>
<dbReference type="PIRSF" id="PIRSF006603">
    <property type="entry name" value="DinF"/>
    <property type="match status" value="1"/>
</dbReference>
<keyword evidence="6 10" id="KW-1133">Transmembrane helix</keyword>
<sequence length="416" mass="45088">MADTIMVSGCGEAAVSGVSLVDSISNLLITVFSAFATGGAVVVSQYLGRKENDNAKRSAVNLIYISMAISILMTVVIMPFRGSIISALFGTIENEVRAYTDDYFVPILISYPFLAIYSALTALSRSERKSFRTMMVSILMNITNIGGNAILIYIVGLGPRGAGIASLASRIAGCVVMTFLMLNKNEELNIRGFFKGPVSPFLIKKILKIGIPSGLEGAAFHVGKIMVQSLVASLGTSAIAINAVAGNFNSYSNIPGNGINLAMITIIGQCRGQKNIKDVKYYTWLLTALVLIASASICLPFMLITPQVINFYGLESDSIAAAIPICRLCLLMCCTIWPFAFSLPNALKAVGDVKYILFVSFSSMWIFRVGGAYFMVKVLGMGVEAIWYAMYLDWIARGIMYSTRVLRGRWVKTEVI</sequence>
<dbReference type="InterPro" id="IPR050222">
    <property type="entry name" value="MATE_MdtK"/>
</dbReference>
<organism evidence="11 12">
    <name type="scientific">Candidatus Ornithospirochaeta stercoripullorum</name>
    <dbReference type="NCBI Taxonomy" id="2840899"/>
    <lineage>
        <taxon>Bacteria</taxon>
        <taxon>Pseudomonadati</taxon>
        <taxon>Spirochaetota</taxon>
        <taxon>Spirochaetia</taxon>
        <taxon>Spirochaetales</taxon>
        <taxon>Spirochaetaceae</taxon>
        <taxon>Spirochaetaceae incertae sedis</taxon>
        <taxon>Candidatus Ornithospirochaeta</taxon>
    </lineage>
</organism>
<protein>
    <recommendedName>
        <fullName evidence="9">Multidrug-efflux transporter</fullName>
    </recommendedName>
</protein>
<keyword evidence="7" id="KW-0406">Ion transport</keyword>
<evidence type="ECO:0000256" key="7">
    <source>
        <dbReference type="ARBA" id="ARBA00023065"/>
    </source>
</evidence>
<evidence type="ECO:0000313" key="11">
    <source>
        <dbReference type="EMBL" id="MBO8436617.1"/>
    </source>
</evidence>
<keyword evidence="4" id="KW-1003">Cell membrane</keyword>
<feature type="transmembrane region" description="Helical" evidence="10">
    <location>
        <begin position="386"/>
        <end position="403"/>
    </location>
</feature>
<dbReference type="GO" id="GO:0005886">
    <property type="term" value="C:plasma membrane"/>
    <property type="evidence" value="ECO:0007669"/>
    <property type="project" value="UniProtKB-SubCell"/>
</dbReference>
<dbReference type="GO" id="GO:0042910">
    <property type="term" value="F:xenobiotic transmembrane transporter activity"/>
    <property type="evidence" value="ECO:0007669"/>
    <property type="project" value="InterPro"/>
</dbReference>
<accession>A0A9D9E0U8</accession>
<evidence type="ECO:0000256" key="1">
    <source>
        <dbReference type="ARBA" id="ARBA00004651"/>
    </source>
</evidence>
<evidence type="ECO:0000256" key="2">
    <source>
        <dbReference type="ARBA" id="ARBA00022448"/>
    </source>
</evidence>
<dbReference type="AlphaFoldDB" id="A0A9D9E0U8"/>
<dbReference type="InterPro" id="IPR002528">
    <property type="entry name" value="MATE_fam"/>
</dbReference>
<feature type="transmembrane region" description="Helical" evidence="10">
    <location>
        <begin position="59"/>
        <end position="80"/>
    </location>
</feature>
<dbReference type="PANTHER" id="PTHR43298">
    <property type="entry name" value="MULTIDRUG RESISTANCE PROTEIN NORM-RELATED"/>
    <property type="match status" value="1"/>
</dbReference>
<proteinExistence type="predicted"/>
<comment type="subcellular location">
    <subcellularLocation>
        <location evidence="1">Cell membrane</location>
        <topology evidence="1">Multi-pass membrane protein</topology>
    </subcellularLocation>
</comment>
<evidence type="ECO:0000256" key="9">
    <source>
        <dbReference type="ARBA" id="ARBA00031636"/>
    </source>
</evidence>
<keyword evidence="3" id="KW-0050">Antiport</keyword>
<feature type="transmembrane region" description="Helical" evidence="10">
    <location>
        <begin position="281"/>
        <end position="304"/>
    </location>
</feature>
<dbReference type="PANTHER" id="PTHR43298:SF2">
    <property type="entry name" value="FMN_FAD EXPORTER YEEO-RELATED"/>
    <property type="match status" value="1"/>
</dbReference>
<feature type="transmembrane region" description="Helical" evidence="10">
    <location>
        <begin position="162"/>
        <end position="182"/>
    </location>
</feature>
<dbReference type="EMBL" id="JADIMT010000074">
    <property type="protein sequence ID" value="MBO8436617.1"/>
    <property type="molecule type" value="Genomic_DNA"/>
</dbReference>
<reference evidence="11" key="1">
    <citation type="submission" date="2020-10" db="EMBL/GenBank/DDBJ databases">
        <authorList>
            <person name="Gilroy R."/>
        </authorList>
    </citation>
    <scope>NUCLEOTIDE SEQUENCE</scope>
    <source>
        <strain evidence="11">7293</strain>
    </source>
</reference>
<evidence type="ECO:0000313" key="12">
    <source>
        <dbReference type="Proteomes" id="UP000823615"/>
    </source>
</evidence>
<evidence type="ECO:0000256" key="8">
    <source>
        <dbReference type="ARBA" id="ARBA00023136"/>
    </source>
</evidence>